<dbReference type="InterPro" id="IPR006680">
    <property type="entry name" value="Amidohydro-rel"/>
</dbReference>
<dbReference type="PANTHER" id="PTHR43845">
    <property type="entry name" value="BLR5969 PROTEIN"/>
    <property type="match status" value="1"/>
</dbReference>
<evidence type="ECO:0000313" key="4">
    <source>
        <dbReference type="EMBL" id="GFJ76363.1"/>
    </source>
</evidence>
<evidence type="ECO:0000259" key="3">
    <source>
        <dbReference type="Pfam" id="PF04909"/>
    </source>
</evidence>
<feature type="region of interest" description="Disordered" evidence="1">
    <location>
        <begin position="225"/>
        <end position="281"/>
    </location>
</feature>
<dbReference type="Proteomes" id="UP000482800">
    <property type="component" value="Unassembled WGS sequence"/>
</dbReference>
<comment type="caution">
    <text evidence="4">The sequence shown here is derived from an EMBL/GenBank/DDBJ whole genome shotgun (WGS) entry which is preliminary data.</text>
</comment>
<dbReference type="InterPro" id="IPR042099">
    <property type="entry name" value="ANL_N_sf"/>
</dbReference>
<dbReference type="GO" id="GO:0016787">
    <property type="term" value="F:hydrolase activity"/>
    <property type="evidence" value="ECO:0007669"/>
    <property type="project" value="InterPro"/>
</dbReference>
<sequence length="704" mass="76548">MGNVLDFHVRLAPRPGARERLLSTLEECGLDRAVVCAGGTIDLDRLSRQLIEGGHIETDADNDAVLAACAGTDGRLVPFFFANPHRPPEAYRERAAEFRGLEVSPAVHGVGLDDPRVAALVGVAAEFAHPVYAVCLERRGAGVADLVGLARQFPQVNFVLGHSGIGNIDFYALTLIRDEPNILLETSGGYTCVAEAAVSRLGAGRVVFGSEYPLQHPRWSWPSSRRCGYRPSSGGRSPGTTRIECCHMEPVGMGPSKRSQRGEVVTDDAPSNLPQLGQWQGPDDLQRLQEKQLPQTVTWAARSPFYRKWLKSATALPTTPADLAALPLTTKQDLRDNYPFGMLGVPKERLATYHESSGTAGRPTPSYYTAEDWTDLAERFARKWIGISAEDVFLVRTPYALLLTGHLAHAAGRLHGATVVPGDNRSLAMPYARVVRVMHDLGVTLTWSVPTECLIWAASAAAAGHRSDVDFPALRALFVGGEPLTDARRKRISRLWGVPVIEEYGSTETGSLAGECQNGRMHLWSDRALFEVYDPATGNVSAEGDGQLVVTPLYREAMPLLRYNLEDNVSVSYDDCACGWQLPTVRVLGRSAFGYQVGAAKVTQHRLEELVFSLPETYGVVFWRARAEPAALRIEIEVAQEHRAAAEAELAASIKAAYGVDSDVAGLAPGTLVPNEALTGMSDVVKPRSLFGPDEDWGKALLYY</sequence>
<feature type="domain" description="AMP-dependent synthetase/ligase" evidence="2">
    <location>
        <begin position="345"/>
        <end position="516"/>
    </location>
</feature>
<gene>
    <name evidence="4" type="ORF">Phou_005430</name>
</gene>
<dbReference type="InterPro" id="IPR032466">
    <property type="entry name" value="Metal_Hydrolase"/>
</dbReference>
<feature type="compositionally biased region" description="Low complexity" evidence="1">
    <location>
        <begin position="225"/>
        <end position="239"/>
    </location>
</feature>
<reference evidence="4 5" key="1">
    <citation type="submission" date="2020-03" db="EMBL/GenBank/DDBJ databases">
        <title>Whole genome shotgun sequence of Phytohabitans houttuyneae NBRC 108639.</title>
        <authorList>
            <person name="Komaki H."/>
            <person name="Tamura T."/>
        </authorList>
    </citation>
    <scope>NUCLEOTIDE SEQUENCE [LARGE SCALE GENOMIC DNA]</scope>
    <source>
        <strain evidence="4 5">NBRC 108639</strain>
    </source>
</reference>
<accession>A0A6V8JUT5</accession>
<evidence type="ECO:0000313" key="5">
    <source>
        <dbReference type="Proteomes" id="UP000482800"/>
    </source>
</evidence>
<reference evidence="4 5" key="2">
    <citation type="submission" date="2020-03" db="EMBL/GenBank/DDBJ databases">
        <authorList>
            <person name="Ichikawa N."/>
            <person name="Kimura A."/>
            <person name="Kitahashi Y."/>
            <person name="Uohara A."/>
        </authorList>
    </citation>
    <scope>NUCLEOTIDE SEQUENCE [LARGE SCALE GENOMIC DNA]</scope>
    <source>
        <strain evidence="4 5">NBRC 108639</strain>
    </source>
</reference>
<evidence type="ECO:0000259" key="2">
    <source>
        <dbReference type="Pfam" id="PF00501"/>
    </source>
</evidence>
<evidence type="ECO:0000256" key="1">
    <source>
        <dbReference type="SAM" id="MobiDB-lite"/>
    </source>
</evidence>
<protein>
    <recommendedName>
        <fullName evidence="6">AMP-dependent synthetase/ligase domain-containing protein</fullName>
    </recommendedName>
</protein>
<dbReference type="SUPFAM" id="SSF56801">
    <property type="entry name" value="Acetyl-CoA synthetase-like"/>
    <property type="match status" value="1"/>
</dbReference>
<organism evidence="4 5">
    <name type="scientific">Phytohabitans houttuyneae</name>
    <dbReference type="NCBI Taxonomy" id="1076126"/>
    <lineage>
        <taxon>Bacteria</taxon>
        <taxon>Bacillati</taxon>
        <taxon>Actinomycetota</taxon>
        <taxon>Actinomycetes</taxon>
        <taxon>Micromonosporales</taxon>
        <taxon>Micromonosporaceae</taxon>
    </lineage>
</organism>
<keyword evidence="5" id="KW-1185">Reference proteome</keyword>
<evidence type="ECO:0008006" key="6">
    <source>
        <dbReference type="Google" id="ProtNLM"/>
    </source>
</evidence>
<dbReference type="SUPFAM" id="SSF51556">
    <property type="entry name" value="Metallo-dependent hydrolases"/>
    <property type="match status" value="1"/>
</dbReference>
<dbReference type="Gene3D" id="3.20.20.140">
    <property type="entry name" value="Metal-dependent hydrolases"/>
    <property type="match status" value="1"/>
</dbReference>
<dbReference type="InterPro" id="IPR000873">
    <property type="entry name" value="AMP-dep_synth/lig_dom"/>
</dbReference>
<dbReference type="PANTHER" id="PTHR43845:SF1">
    <property type="entry name" value="BLR5969 PROTEIN"/>
    <property type="match status" value="1"/>
</dbReference>
<name>A0A6V8JUT5_9ACTN</name>
<feature type="domain" description="Amidohydrolase-related" evidence="3">
    <location>
        <begin position="57"/>
        <end position="220"/>
    </location>
</feature>
<dbReference type="Gene3D" id="3.40.50.12780">
    <property type="entry name" value="N-terminal domain of ligase-like"/>
    <property type="match status" value="1"/>
</dbReference>
<proteinExistence type="predicted"/>
<dbReference type="EMBL" id="BLPF01000001">
    <property type="protein sequence ID" value="GFJ76363.1"/>
    <property type="molecule type" value="Genomic_DNA"/>
</dbReference>
<dbReference type="Pfam" id="PF04909">
    <property type="entry name" value="Amidohydro_2"/>
    <property type="match status" value="1"/>
</dbReference>
<dbReference type="RefSeq" id="WP_218578671.1">
    <property type="nucleotide sequence ID" value="NZ_BLPF01000001.1"/>
</dbReference>
<dbReference type="Pfam" id="PF00501">
    <property type="entry name" value="AMP-binding"/>
    <property type="match status" value="1"/>
</dbReference>
<dbReference type="AlphaFoldDB" id="A0A6V8JUT5"/>